<dbReference type="InterPro" id="IPR015915">
    <property type="entry name" value="Kelch-typ_b-propeller"/>
</dbReference>
<evidence type="ECO:0000313" key="2">
    <source>
        <dbReference type="RefSeq" id="XP_031387207.1"/>
    </source>
</evidence>
<evidence type="ECO:0000313" key="1">
    <source>
        <dbReference type="Proteomes" id="UP000515151"/>
    </source>
</evidence>
<dbReference type="GO" id="GO:0080037">
    <property type="term" value="P:negative regulation of cytokinin-activated signaling pathway"/>
    <property type="evidence" value="ECO:0007669"/>
    <property type="project" value="InterPro"/>
</dbReference>
<gene>
    <name evidence="2" type="primary">LOC116200497</name>
</gene>
<reference evidence="1" key="1">
    <citation type="journal article" date="2020" name="Plant Biotechnol. J.">
        <title>The pomegranate (Punica granatum L.) draft genome dissects genetic divergence between soft- and hard-seeded cultivars.</title>
        <authorList>
            <person name="Luo X."/>
            <person name="Li H."/>
            <person name="Wu Z."/>
            <person name="Yao W."/>
            <person name="Zhao P."/>
            <person name="Cao D."/>
            <person name="Yu H."/>
            <person name="Li K."/>
            <person name="Poudel K."/>
            <person name="Zhao D."/>
            <person name="Zhang F."/>
            <person name="Xia X."/>
            <person name="Chen L."/>
            <person name="Wang Q."/>
            <person name="Jing D."/>
            <person name="Cao S."/>
        </authorList>
    </citation>
    <scope>NUCLEOTIDE SEQUENCE [LARGE SCALE GENOMIC DNA]</scope>
    <source>
        <strain evidence="1">cv. Tunisia</strain>
    </source>
</reference>
<protein>
    <submittedName>
        <fullName evidence="2">F-box/kelch-repeat protein At1g80440-like</fullName>
    </submittedName>
</protein>
<dbReference type="PANTHER" id="PTHR46407:SF3">
    <property type="entry name" value="OS02G0208700 PROTEIN"/>
    <property type="match status" value="1"/>
</dbReference>
<reference evidence="2" key="2">
    <citation type="submission" date="2025-08" db="UniProtKB">
        <authorList>
            <consortium name="RefSeq"/>
        </authorList>
    </citation>
    <scope>IDENTIFICATION</scope>
    <source>
        <tissue evidence="2">Leaf</tissue>
    </source>
</reference>
<dbReference type="SUPFAM" id="SSF81383">
    <property type="entry name" value="F-box domain"/>
    <property type="match status" value="1"/>
</dbReference>
<name>A0A6P8CRL4_PUNGR</name>
<proteinExistence type="predicted"/>
<dbReference type="GeneID" id="116200497"/>
<sequence length="175" mass="19563">MELILGLPHDIASECLIRYPYQQFALAASVCKGWKIEIESPEYLDGAPLSHLFLTFPNGLPLDFELTAVGSELVVLDVIRGREIPLWAGGIFKSAMAYDVKTDKWIRMSDVVKGRKNFEGAFESGRFHVIGGCNAPFEDEEDNLESEEIFNPVACCWNLVQENGLVLARTLQQIV</sequence>
<dbReference type="OrthoDB" id="191037at2759"/>
<dbReference type="Gene3D" id="2.120.10.80">
    <property type="entry name" value="Kelch-type beta propeller"/>
    <property type="match status" value="1"/>
</dbReference>
<dbReference type="InterPro" id="IPR044595">
    <property type="entry name" value="KMD1-4"/>
</dbReference>
<dbReference type="AlphaFoldDB" id="A0A6P8CRL4"/>
<organism evidence="1 2">
    <name type="scientific">Punica granatum</name>
    <name type="common">Pomegranate</name>
    <dbReference type="NCBI Taxonomy" id="22663"/>
    <lineage>
        <taxon>Eukaryota</taxon>
        <taxon>Viridiplantae</taxon>
        <taxon>Streptophyta</taxon>
        <taxon>Embryophyta</taxon>
        <taxon>Tracheophyta</taxon>
        <taxon>Spermatophyta</taxon>
        <taxon>Magnoliopsida</taxon>
        <taxon>eudicotyledons</taxon>
        <taxon>Gunneridae</taxon>
        <taxon>Pentapetalae</taxon>
        <taxon>rosids</taxon>
        <taxon>malvids</taxon>
        <taxon>Myrtales</taxon>
        <taxon>Lythraceae</taxon>
        <taxon>Punica</taxon>
    </lineage>
</organism>
<dbReference type="InterPro" id="IPR036047">
    <property type="entry name" value="F-box-like_dom_sf"/>
</dbReference>
<keyword evidence="1" id="KW-1185">Reference proteome</keyword>
<dbReference type="Proteomes" id="UP000515151">
    <property type="component" value="Chromosome 3"/>
</dbReference>
<dbReference type="SUPFAM" id="SSF117281">
    <property type="entry name" value="Kelch motif"/>
    <property type="match status" value="1"/>
</dbReference>
<dbReference type="PANTHER" id="PTHR46407">
    <property type="entry name" value="OS02G0208700 PROTEIN"/>
    <property type="match status" value="1"/>
</dbReference>
<accession>A0A6P8CRL4</accession>
<dbReference type="GO" id="GO:2000762">
    <property type="term" value="P:regulation of phenylpropanoid metabolic process"/>
    <property type="evidence" value="ECO:0007669"/>
    <property type="project" value="InterPro"/>
</dbReference>
<dbReference type="RefSeq" id="XP_031387207.1">
    <property type="nucleotide sequence ID" value="XM_031531347.1"/>
</dbReference>